<evidence type="ECO:0000256" key="12">
    <source>
        <dbReference type="ARBA" id="ARBA00023316"/>
    </source>
</evidence>
<dbReference type="InterPro" id="IPR050061">
    <property type="entry name" value="MurCDEF_pg_biosynth"/>
</dbReference>
<feature type="domain" description="Mur ligase N-terminal catalytic" evidence="16">
    <location>
        <begin position="54"/>
        <end position="157"/>
    </location>
</feature>
<keyword evidence="7 14" id="KW-0547">Nucleotide-binding</keyword>
<feature type="compositionally biased region" description="Gly residues" evidence="15">
    <location>
        <begin position="1"/>
        <end position="10"/>
    </location>
</feature>
<dbReference type="Pfam" id="PF02875">
    <property type="entry name" value="Mur_ligase_C"/>
    <property type="match status" value="1"/>
</dbReference>
<keyword evidence="12 14" id="KW-0961">Cell wall biogenesis/degradation</keyword>
<evidence type="ECO:0000256" key="9">
    <source>
        <dbReference type="ARBA" id="ARBA00022960"/>
    </source>
</evidence>
<feature type="domain" description="Mur ligase C-terminal" evidence="17">
    <location>
        <begin position="393"/>
        <end position="528"/>
    </location>
</feature>
<dbReference type="GO" id="GO:0071555">
    <property type="term" value="P:cell wall organization"/>
    <property type="evidence" value="ECO:0007669"/>
    <property type="project" value="UniProtKB-KW"/>
</dbReference>
<dbReference type="HAMAP" id="MF_00046">
    <property type="entry name" value="MurC"/>
    <property type="match status" value="1"/>
</dbReference>
<evidence type="ECO:0000259" key="17">
    <source>
        <dbReference type="Pfam" id="PF02875"/>
    </source>
</evidence>
<dbReference type="NCBIfam" id="TIGR01082">
    <property type="entry name" value="murC"/>
    <property type="match status" value="1"/>
</dbReference>
<proteinExistence type="inferred from homology"/>
<dbReference type="GO" id="GO:0008763">
    <property type="term" value="F:UDP-N-acetylmuramate-L-alanine ligase activity"/>
    <property type="evidence" value="ECO:0007669"/>
    <property type="project" value="UniProtKB-UniRule"/>
</dbReference>
<feature type="region of interest" description="Disordered" evidence="15">
    <location>
        <begin position="1"/>
        <end position="46"/>
    </location>
</feature>
<dbReference type="SUPFAM" id="SSF53244">
    <property type="entry name" value="MurD-like peptide ligases, peptide-binding domain"/>
    <property type="match status" value="1"/>
</dbReference>
<organism evidence="19 20">
    <name type="scientific">Gordonia terrae</name>
    <dbReference type="NCBI Taxonomy" id="2055"/>
    <lineage>
        <taxon>Bacteria</taxon>
        <taxon>Bacillati</taxon>
        <taxon>Actinomycetota</taxon>
        <taxon>Actinomycetes</taxon>
        <taxon>Mycobacteriales</taxon>
        <taxon>Gordoniaceae</taxon>
        <taxon>Gordonia</taxon>
    </lineage>
</organism>
<dbReference type="GO" id="GO:0009252">
    <property type="term" value="P:peptidoglycan biosynthetic process"/>
    <property type="evidence" value="ECO:0007669"/>
    <property type="project" value="UniProtKB-UniRule"/>
</dbReference>
<dbReference type="Gene3D" id="3.90.190.20">
    <property type="entry name" value="Mur ligase, C-terminal domain"/>
    <property type="match status" value="1"/>
</dbReference>
<evidence type="ECO:0000259" key="16">
    <source>
        <dbReference type="Pfam" id="PF01225"/>
    </source>
</evidence>
<evidence type="ECO:0000256" key="15">
    <source>
        <dbReference type="SAM" id="MobiDB-lite"/>
    </source>
</evidence>
<feature type="region of interest" description="Disordered" evidence="15">
    <location>
        <begin position="545"/>
        <end position="575"/>
    </location>
</feature>
<evidence type="ECO:0000256" key="4">
    <source>
        <dbReference type="ARBA" id="ARBA00022490"/>
    </source>
</evidence>
<dbReference type="GO" id="GO:0005737">
    <property type="term" value="C:cytoplasm"/>
    <property type="evidence" value="ECO:0007669"/>
    <property type="project" value="UniProtKB-SubCell"/>
</dbReference>
<evidence type="ECO:0000256" key="11">
    <source>
        <dbReference type="ARBA" id="ARBA00023306"/>
    </source>
</evidence>
<evidence type="ECO:0000256" key="2">
    <source>
        <dbReference type="ARBA" id="ARBA00004752"/>
    </source>
</evidence>
<dbReference type="Proteomes" id="UP000247118">
    <property type="component" value="Chromosome"/>
</dbReference>
<dbReference type="SUPFAM" id="SSF51984">
    <property type="entry name" value="MurCD N-terminal domain"/>
    <property type="match status" value="1"/>
</dbReference>
<sequence length="575" mass="58651">MPGAGAGGHGVSDETVSHETVSHETVSDETVDHTTESDVSASAQGALPDQLSRVHMVGIGGAGMSGLARILLARGGQVSGSDAKNSRGILELRTRGARVQVGHDPSALDQIPGGPSVVVTTHAAIPKTNPELVAARSRGIPVLLRPRVLAQLMAGYRSLLIAGTHGKTSTTSMAVVALQHAGTDPSFAIGGELNESGTNAHHGGDPIFVAEADESDGSLLEYTPDVVVVTNIDADHLDFFGSIEAYVEVFDRFAARITTGGSLVVCLDDPGSAALAGRVAEPLTARGVEVLGYGRGTHAALAPTVPNVATMLSWEPRGVGGAATVRFTAPLCPDVEDRQLILPLPGEHMALNAIAAVIGAARTGTPAGAVATDISDRFDGIVAGIGSFGGVHRRFEFRGQRGGVEVIDDYAHHPTEVRAVLSAAQDMVSARGGPGAERGRVIAVFQPHLYSRTVEFADDFAAALDLADTVVVADVYGAREAPIPGVSGRTISDKLTVPGIFAPDLSRLAAQVARLARSGDVVLTLGAGDITMQGPEILAALASASTTGDAANGADPAGSPADAPGESGDRTGRVS</sequence>
<evidence type="ECO:0000256" key="13">
    <source>
        <dbReference type="ARBA" id="ARBA00047833"/>
    </source>
</evidence>
<comment type="subcellular location">
    <subcellularLocation>
        <location evidence="1 14">Cytoplasm</location>
    </subcellularLocation>
</comment>
<evidence type="ECO:0000256" key="5">
    <source>
        <dbReference type="ARBA" id="ARBA00022598"/>
    </source>
</evidence>
<keyword evidence="6 14" id="KW-0132">Cell division</keyword>
<dbReference type="GO" id="GO:0008360">
    <property type="term" value="P:regulation of cell shape"/>
    <property type="evidence" value="ECO:0007669"/>
    <property type="project" value="UniProtKB-KW"/>
</dbReference>
<comment type="catalytic activity">
    <reaction evidence="13 14">
        <text>UDP-N-acetyl-alpha-D-muramate + L-alanine + ATP = UDP-N-acetyl-alpha-D-muramoyl-L-alanine + ADP + phosphate + H(+)</text>
        <dbReference type="Rhea" id="RHEA:23372"/>
        <dbReference type="ChEBI" id="CHEBI:15378"/>
        <dbReference type="ChEBI" id="CHEBI:30616"/>
        <dbReference type="ChEBI" id="CHEBI:43474"/>
        <dbReference type="ChEBI" id="CHEBI:57972"/>
        <dbReference type="ChEBI" id="CHEBI:70757"/>
        <dbReference type="ChEBI" id="CHEBI:83898"/>
        <dbReference type="ChEBI" id="CHEBI:456216"/>
        <dbReference type="EC" id="6.3.2.8"/>
    </reaction>
</comment>
<keyword evidence="11 14" id="KW-0131">Cell cycle</keyword>
<evidence type="ECO:0000256" key="7">
    <source>
        <dbReference type="ARBA" id="ARBA00022741"/>
    </source>
</evidence>
<protein>
    <recommendedName>
        <fullName evidence="3 14">UDP-N-acetylmuramate--L-alanine ligase</fullName>
        <ecNumber evidence="3 14">6.3.2.8</ecNumber>
    </recommendedName>
    <alternativeName>
        <fullName evidence="14">UDP-N-acetylmuramoyl-L-alanine synthetase</fullName>
    </alternativeName>
</protein>
<accession>A0AAD0K869</accession>
<keyword evidence="4 14" id="KW-0963">Cytoplasm</keyword>
<dbReference type="Gene3D" id="3.40.50.720">
    <property type="entry name" value="NAD(P)-binding Rossmann-like Domain"/>
    <property type="match status" value="1"/>
</dbReference>
<evidence type="ECO:0000256" key="10">
    <source>
        <dbReference type="ARBA" id="ARBA00022984"/>
    </source>
</evidence>
<evidence type="ECO:0000256" key="6">
    <source>
        <dbReference type="ARBA" id="ARBA00022618"/>
    </source>
</evidence>
<dbReference type="Gene3D" id="3.40.1190.10">
    <property type="entry name" value="Mur-like, catalytic domain"/>
    <property type="match status" value="1"/>
</dbReference>
<reference evidence="19 20" key="1">
    <citation type="submission" date="2018-05" db="EMBL/GenBank/DDBJ databases">
        <title>Complete genome sequence of Gordonia terrae NRRL B-16283.</title>
        <authorList>
            <person name="Garlena R.A."/>
            <person name="Russell D.A."/>
            <person name="Hatfull G.F."/>
        </authorList>
    </citation>
    <scope>NUCLEOTIDE SEQUENCE [LARGE SCALE GENOMIC DNA]</scope>
    <source>
        <strain evidence="19 20">NRRL B-16283</strain>
    </source>
</reference>
<evidence type="ECO:0000313" key="20">
    <source>
        <dbReference type="Proteomes" id="UP000247118"/>
    </source>
</evidence>
<dbReference type="PANTHER" id="PTHR43445">
    <property type="entry name" value="UDP-N-ACETYLMURAMATE--L-ALANINE LIGASE-RELATED"/>
    <property type="match status" value="1"/>
</dbReference>
<comment type="similarity">
    <text evidence="14">Belongs to the MurCDEF family.</text>
</comment>
<keyword evidence="8 14" id="KW-0067">ATP-binding</keyword>
<evidence type="ECO:0000313" key="19">
    <source>
        <dbReference type="EMBL" id="AWO84740.1"/>
    </source>
</evidence>
<dbReference type="SUPFAM" id="SSF53623">
    <property type="entry name" value="MurD-like peptide ligases, catalytic domain"/>
    <property type="match status" value="1"/>
</dbReference>
<dbReference type="GO" id="GO:0051301">
    <property type="term" value="P:cell division"/>
    <property type="evidence" value="ECO:0007669"/>
    <property type="project" value="UniProtKB-KW"/>
</dbReference>
<name>A0AAD0K869_9ACTN</name>
<dbReference type="InterPro" id="IPR013221">
    <property type="entry name" value="Mur_ligase_cen"/>
</dbReference>
<dbReference type="InterPro" id="IPR036615">
    <property type="entry name" value="Mur_ligase_C_dom_sf"/>
</dbReference>
<evidence type="ECO:0000256" key="8">
    <source>
        <dbReference type="ARBA" id="ARBA00022840"/>
    </source>
</evidence>
<evidence type="ECO:0000256" key="1">
    <source>
        <dbReference type="ARBA" id="ARBA00004496"/>
    </source>
</evidence>
<dbReference type="Pfam" id="PF08245">
    <property type="entry name" value="Mur_ligase_M"/>
    <property type="match status" value="1"/>
</dbReference>
<dbReference type="Pfam" id="PF01225">
    <property type="entry name" value="Mur_ligase"/>
    <property type="match status" value="1"/>
</dbReference>
<comment type="pathway">
    <text evidence="2 14">Cell wall biogenesis; peptidoglycan biosynthesis.</text>
</comment>
<keyword evidence="5 14" id="KW-0436">Ligase</keyword>
<dbReference type="InterPro" id="IPR004101">
    <property type="entry name" value="Mur_ligase_C"/>
</dbReference>
<feature type="binding site" evidence="14">
    <location>
        <begin position="163"/>
        <end position="169"/>
    </location>
    <ligand>
        <name>ATP</name>
        <dbReference type="ChEBI" id="CHEBI:30616"/>
    </ligand>
</feature>
<gene>
    <name evidence="14" type="primary">murC</name>
    <name evidence="19" type="ORF">DLJ61_15600</name>
</gene>
<dbReference type="EMBL" id="CP029604">
    <property type="protein sequence ID" value="AWO84740.1"/>
    <property type="molecule type" value="Genomic_DNA"/>
</dbReference>
<evidence type="ECO:0000256" key="14">
    <source>
        <dbReference type="HAMAP-Rule" id="MF_00046"/>
    </source>
</evidence>
<dbReference type="InterPro" id="IPR036565">
    <property type="entry name" value="Mur-like_cat_sf"/>
</dbReference>
<comment type="function">
    <text evidence="14">Cell wall formation.</text>
</comment>
<feature type="compositionally biased region" description="Low complexity" evidence="15">
    <location>
        <begin position="548"/>
        <end position="565"/>
    </location>
</feature>
<dbReference type="GO" id="GO:0005524">
    <property type="term" value="F:ATP binding"/>
    <property type="evidence" value="ECO:0007669"/>
    <property type="project" value="UniProtKB-UniRule"/>
</dbReference>
<dbReference type="AlphaFoldDB" id="A0AAD0K869"/>
<evidence type="ECO:0000256" key="3">
    <source>
        <dbReference type="ARBA" id="ARBA00012211"/>
    </source>
</evidence>
<feature type="compositionally biased region" description="Basic and acidic residues" evidence="15">
    <location>
        <begin position="11"/>
        <end position="36"/>
    </location>
</feature>
<dbReference type="InterPro" id="IPR000713">
    <property type="entry name" value="Mur_ligase_N"/>
</dbReference>
<feature type="domain" description="Mur ligase central" evidence="18">
    <location>
        <begin position="161"/>
        <end position="358"/>
    </location>
</feature>
<dbReference type="PANTHER" id="PTHR43445:SF3">
    <property type="entry name" value="UDP-N-ACETYLMURAMATE--L-ALANINE LIGASE"/>
    <property type="match status" value="1"/>
</dbReference>
<evidence type="ECO:0000259" key="18">
    <source>
        <dbReference type="Pfam" id="PF08245"/>
    </source>
</evidence>
<dbReference type="EC" id="6.3.2.8" evidence="3 14"/>
<keyword evidence="9 14" id="KW-0133">Cell shape</keyword>
<dbReference type="InterPro" id="IPR005758">
    <property type="entry name" value="UDP-N-AcMur_Ala_ligase_MurC"/>
</dbReference>
<keyword evidence="10 14" id="KW-0573">Peptidoglycan synthesis</keyword>